<evidence type="ECO:0008006" key="5">
    <source>
        <dbReference type="Google" id="ProtNLM"/>
    </source>
</evidence>
<dbReference type="GO" id="GO:0005125">
    <property type="term" value="F:cytokine activity"/>
    <property type="evidence" value="ECO:0007669"/>
    <property type="project" value="InterPro"/>
</dbReference>
<dbReference type="Gene3D" id="2.60.40.10">
    <property type="entry name" value="Immunoglobulins"/>
    <property type="match status" value="1"/>
</dbReference>
<keyword evidence="1" id="KW-0472">Membrane</keyword>
<protein>
    <recommendedName>
        <fullName evidence="5">Secreted and transmembrane protein 1b</fullName>
    </recommendedName>
</protein>
<dbReference type="Proteomes" id="UP000092124">
    <property type="component" value="Unassembled WGS sequence"/>
</dbReference>
<proteinExistence type="predicted"/>
<accession>A0A1A6H042</accession>
<dbReference type="EMBL" id="LZPO01066263">
    <property type="protein sequence ID" value="OBS70982.1"/>
    <property type="molecule type" value="Genomic_DNA"/>
</dbReference>
<feature type="chain" id="PRO_5008346013" description="Secreted and transmembrane protein 1b" evidence="2">
    <location>
        <begin position="32"/>
        <end position="215"/>
    </location>
</feature>
<dbReference type="OrthoDB" id="9451016at2759"/>
<sequence>MTAMLAYSITSTGPCPRILWTLLLLAASLNAHNQNWDNPRCTELVSAPRGNCVVMACNISNTFRDVTIELTANGKIKTIFNKKPPGNYSNDSWQLQIQGGQAQLVITDAQDIHAGSYLWQLHGRQRKNMHLILNVTDLATANQEPESLQVSAEGPSAVSMNVTIIVVVVISISIIIGFSAFAWYKHSHPWKHHRFEVLVPGLNHGFPGSHYLTLP</sequence>
<dbReference type="GO" id="GO:0006955">
    <property type="term" value="P:immune response"/>
    <property type="evidence" value="ECO:0007669"/>
    <property type="project" value="InterPro"/>
</dbReference>
<dbReference type="PANTHER" id="PTHR15123">
    <property type="entry name" value="SECRETED AND TRANSMEMBRANE PROTEIN 1"/>
    <property type="match status" value="1"/>
</dbReference>
<dbReference type="GO" id="GO:0016020">
    <property type="term" value="C:membrane"/>
    <property type="evidence" value="ECO:0007669"/>
    <property type="project" value="TreeGrafter"/>
</dbReference>
<reference evidence="3 4" key="1">
    <citation type="submission" date="2016-06" db="EMBL/GenBank/DDBJ databases">
        <title>The Draft Genome Sequence and Annotation of the Desert Woodrat Neotoma lepida.</title>
        <authorList>
            <person name="Campbell M."/>
            <person name="Oakeson K.F."/>
            <person name="Yandell M."/>
            <person name="Halpert J.R."/>
            <person name="Dearing D."/>
        </authorList>
    </citation>
    <scope>NUCLEOTIDE SEQUENCE [LARGE SCALE GENOMIC DNA]</scope>
    <source>
        <strain evidence="3">417</strain>
        <tissue evidence="3">Liver</tissue>
    </source>
</reference>
<keyword evidence="1" id="KW-0812">Transmembrane</keyword>
<keyword evidence="1" id="KW-1133">Transmembrane helix</keyword>
<gene>
    <name evidence="3" type="ORF">A6R68_00479</name>
</gene>
<name>A0A1A6H042_NEOLE</name>
<dbReference type="PANTHER" id="PTHR15123:SF5">
    <property type="entry name" value="SECRETED AND TRANSMEMBRANE PROTEIN 1"/>
    <property type="match status" value="1"/>
</dbReference>
<evidence type="ECO:0000256" key="2">
    <source>
        <dbReference type="SAM" id="SignalP"/>
    </source>
</evidence>
<dbReference type="AlphaFoldDB" id="A0A1A6H042"/>
<dbReference type="InterPro" id="IPR013783">
    <property type="entry name" value="Ig-like_fold"/>
</dbReference>
<evidence type="ECO:0000313" key="3">
    <source>
        <dbReference type="EMBL" id="OBS70982.1"/>
    </source>
</evidence>
<keyword evidence="4" id="KW-1185">Reference proteome</keyword>
<evidence type="ECO:0000256" key="1">
    <source>
        <dbReference type="SAM" id="Phobius"/>
    </source>
</evidence>
<keyword evidence="2" id="KW-0732">Signal</keyword>
<dbReference type="STRING" id="56216.A0A1A6H042"/>
<organism evidence="3 4">
    <name type="scientific">Neotoma lepida</name>
    <name type="common">Desert woodrat</name>
    <dbReference type="NCBI Taxonomy" id="56216"/>
    <lineage>
        <taxon>Eukaryota</taxon>
        <taxon>Metazoa</taxon>
        <taxon>Chordata</taxon>
        <taxon>Craniata</taxon>
        <taxon>Vertebrata</taxon>
        <taxon>Euteleostomi</taxon>
        <taxon>Mammalia</taxon>
        <taxon>Eutheria</taxon>
        <taxon>Euarchontoglires</taxon>
        <taxon>Glires</taxon>
        <taxon>Rodentia</taxon>
        <taxon>Myomorpha</taxon>
        <taxon>Muroidea</taxon>
        <taxon>Cricetidae</taxon>
        <taxon>Neotominae</taxon>
        <taxon>Neotoma</taxon>
    </lineage>
</organism>
<evidence type="ECO:0000313" key="4">
    <source>
        <dbReference type="Proteomes" id="UP000092124"/>
    </source>
</evidence>
<feature type="transmembrane region" description="Helical" evidence="1">
    <location>
        <begin position="162"/>
        <end position="184"/>
    </location>
</feature>
<feature type="signal peptide" evidence="2">
    <location>
        <begin position="1"/>
        <end position="31"/>
    </location>
</feature>
<comment type="caution">
    <text evidence="3">The sequence shown here is derived from an EMBL/GenBank/DDBJ whole genome shotgun (WGS) entry which is preliminary data.</text>
</comment>
<dbReference type="InterPro" id="IPR033231">
    <property type="entry name" value="SECTM1"/>
</dbReference>